<dbReference type="AlphaFoldDB" id="A0A382FKM0"/>
<reference evidence="1" key="1">
    <citation type="submission" date="2018-05" db="EMBL/GenBank/DDBJ databases">
        <authorList>
            <person name="Lanie J.A."/>
            <person name="Ng W.-L."/>
            <person name="Kazmierczak K.M."/>
            <person name="Andrzejewski T.M."/>
            <person name="Davidsen T.M."/>
            <person name="Wayne K.J."/>
            <person name="Tettelin H."/>
            <person name="Glass J.I."/>
            <person name="Rusch D."/>
            <person name="Podicherti R."/>
            <person name="Tsui H.-C.T."/>
            <person name="Winkler M.E."/>
        </authorList>
    </citation>
    <scope>NUCLEOTIDE SEQUENCE</scope>
</reference>
<protein>
    <submittedName>
        <fullName evidence="1">Uncharacterized protein</fullName>
    </submittedName>
</protein>
<sequence length="39" mass="4547">VFKTLTSFMLQTGIRLSGLKDQSWFVLKQDIIIDTKFDL</sequence>
<feature type="non-terminal residue" evidence="1">
    <location>
        <position position="1"/>
    </location>
</feature>
<name>A0A382FKM0_9ZZZZ</name>
<accession>A0A382FKM0</accession>
<proteinExistence type="predicted"/>
<dbReference type="EMBL" id="UINC01050144">
    <property type="protein sequence ID" value="SVB62763.1"/>
    <property type="molecule type" value="Genomic_DNA"/>
</dbReference>
<gene>
    <name evidence="1" type="ORF">METZ01_LOCUS215617</name>
</gene>
<feature type="non-terminal residue" evidence="1">
    <location>
        <position position="39"/>
    </location>
</feature>
<organism evidence="1">
    <name type="scientific">marine metagenome</name>
    <dbReference type="NCBI Taxonomy" id="408172"/>
    <lineage>
        <taxon>unclassified sequences</taxon>
        <taxon>metagenomes</taxon>
        <taxon>ecological metagenomes</taxon>
    </lineage>
</organism>
<evidence type="ECO:0000313" key="1">
    <source>
        <dbReference type="EMBL" id="SVB62763.1"/>
    </source>
</evidence>